<evidence type="ECO:0000313" key="3">
    <source>
        <dbReference type="Proteomes" id="UP000279594"/>
    </source>
</evidence>
<dbReference type="Proteomes" id="UP000279594">
    <property type="component" value="Chromosome"/>
</dbReference>
<feature type="signal peptide" evidence="1">
    <location>
        <begin position="1"/>
        <end position="22"/>
    </location>
</feature>
<organism evidence="2 3">
    <name type="scientific">Janthinobacterium agaricidamnosum</name>
    <dbReference type="NCBI Taxonomy" id="55508"/>
    <lineage>
        <taxon>Bacteria</taxon>
        <taxon>Pseudomonadati</taxon>
        <taxon>Pseudomonadota</taxon>
        <taxon>Betaproteobacteria</taxon>
        <taxon>Burkholderiales</taxon>
        <taxon>Oxalobacteraceae</taxon>
        <taxon>Janthinobacterium</taxon>
    </lineage>
</organism>
<dbReference type="RefSeq" id="WP_121668466.1">
    <property type="nucleotide sequence ID" value="NZ_CP033019.1"/>
</dbReference>
<sequence length="63" mass="6885">MFKKIAAFLFAAGAALSFSVQAGGPDCPFVCERNLLDCVEFGQPACMENYQACQKECLRPPHN</sequence>
<evidence type="ECO:0008006" key="4">
    <source>
        <dbReference type="Google" id="ProtNLM"/>
    </source>
</evidence>
<dbReference type="AlphaFoldDB" id="A0A3G2E452"/>
<protein>
    <recommendedName>
        <fullName evidence="4">Kazal-like domain-containing protein</fullName>
    </recommendedName>
</protein>
<accession>A0A3G2E452</accession>
<dbReference type="EMBL" id="CP033019">
    <property type="protein sequence ID" value="AYM74722.1"/>
    <property type="molecule type" value="Genomic_DNA"/>
</dbReference>
<evidence type="ECO:0000256" key="1">
    <source>
        <dbReference type="SAM" id="SignalP"/>
    </source>
</evidence>
<reference evidence="2 3" key="1">
    <citation type="submission" date="2018-10" db="EMBL/GenBank/DDBJ databases">
        <title>Effects of UV and annual dynamics of microbial communities in freshwater RAS systems.</title>
        <authorList>
            <person name="Bekkelund A.K."/>
            <person name="Hansen B.R."/>
            <person name="Stokken H."/>
            <person name="Eriksen B.F."/>
            <person name="Kashulin N.A."/>
        </authorList>
    </citation>
    <scope>NUCLEOTIDE SEQUENCE [LARGE SCALE GENOMIC DNA]</scope>
    <source>
        <strain evidence="2 3">BHSEK</strain>
    </source>
</reference>
<keyword evidence="3" id="KW-1185">Reference proteome</keyword>
<evidence type="ECO:0000313" key="2">
    <source>
        <dbReference type="EMBL" id="AYM74722.1"/>
    </source>
</evidence>
<keyword evidence="1" id="KW-0732">Signal</keyword>
<name>A0A3G2E452_9BURK</name>
<feature type="chain" id="PRO_5018037209" description="Kazal-like domain-containing protein" evidence="1">
    <location>
        <begin position="23"/>
        <end position="63"/>
    </location>
</feature>
<proteinExistence type="predicted"/>
<gene>
    <name evidence="2" type="ORF">D9M09_02075</name>
</gene>